<accession>A0ACC0CMG8</accession>
<protein>
    <submittedName>
        <fullName evidence="1">Major facilitator superfamily MFS_1</fullName>
    </submittedName>
</protein>
<name>A0ACC0CMG8_9PEZI</name>
<gene>
    <name evidence="1" type="ORF">F4821DRAFT_249064</name>
</gene>
<evidence type="ECO:0000313" key="1">
    <source>
        <dbReference type="EMBL" id="KAI6081522.1"/>
    </source>
</evidence>
<sequence>MASMAHTVLDLPESQELKESSLSSSGNREKETRSDNEEPEQKFQHTWRIIFISIILSILTFISGIDASIITTSLPTITREIGGASDYVWIAQSYLFACTIPQPFYGQIADIFGRRNPLLISVALFAIGSGIAGGANNVAALIAGRLVQGLGTGGINVLPEIIICDLIPPRHRGPYLSAMLSTAAIASTIGPIIGGALALVDWRWIFWLNLPVSGACAIGTVLLVNVKYQRSESWLAALRRVDFIGSAIFIPSMVSLFFGLIMGGTSGYPWNSGRIIAPIVLGVAGWILFHVQQSSPFCVEPSVPPSLFQNRTSATSFILIFLASITVQAICYFLPIYFQAVKNVSPLMSGVYFLPFTLALLPSGGIAATILSKTGQYKPLHWAGFALMTIGLGLFSTLDETSNTGKWVGFQIIAAWGAGFVFTVSLPSTLAALPEKVVATATSTFAFVRAFGLVWGVTMSSIVFNGQVQQNLYIVEDPNLQQLLADGRAYTFASGSEDSQVSITTLPDSDRSQVVTVYKEALSVVWLVFVAITGLGFLSTLVLKHIELRKDRQTEFGLVDGSQPSSNAEKGSQEPKSFGMELEEPASQ</sequence>
<organism evidence="1 2">
    <name type="scientific">Hypoxylon rubiginosum</name>
    <dbReference type="NCBI Taxonomy" id="110542"/>
    <lineage>
        <taxon>Eukaryota</taxon>
        <taxon>Fungi</taxon>
        <taxon>Dikarya</taxon>
        <taxon>Ascomycota</taxon>
        <taxon>Pezizomycotina</taxon>
        <taxon>Sordariomycetes</taxon>
        <taxon>Xylariomycetidae</taxon>
        <taxon>Xylariales</taxon>
        <taxon>Hypoxylaceae</taxon>
        <taxon>Hypoxylon</taxon>
    </lineage>
</organism>
<dbReference type="EMBL" id="MU394393">
    <property type="protein sequence ID" value="KAI6081522.1"/>
    <property type="molecule type" value="Genomic_DNA"/>
</dbReference>
<keyword evidence="2" id="KW-1185">Reference proteome</keyword>
<reference evidence="1 2" key="1">
    <citation type="journal article" date="2022" name="New Phytol.">
        <title>Ecological generalism drives hyperdiversity of secondary metabolite gene clusters in xylarialean endophytes.</title>
        <authorList>
            <person name="Franco M.E.E."/>
            <person name="Wisecaver J.H."/>
            <person name="Arnold A.E."/>
            <person name="Ju Y.M."/>
            <person name="Slot J.C."/>
            <person name="Ahrendt S."/>
            <person name="Moore L.P."/>
            <person name="Eastman K.E."/>
            <person name="Scott K."/>
            <person name="Konkel Z."/>
            <person name="Mondo S.J."/>
            <person name="Kuo A."/>
            <person name="Hayes R.D."/>
            <person name="Haridas S."/>
            <person name="Andreopoulos B."/>
            <person name="Riley R."/>
            <person name="LaButti K."/>
            <person name="Pangilinan J."/>
            <person name="Lipzen A."/>
            <person name="Amirebrahimi M."/>
            <person name="Yan J."/>
            <person name="Adam C."/>
            <person name="Keymanesh K."/>
            <person name="Ng V."/>
            <person name="Louie K."/>
            <person name="Northen T."/>
            <person name="Drula E."/>
            <person name="Henrissat B."/>
            <person name="Hsieh H.M."/>
            <person name="Youens-Clark K."/>
            <person name="Lutzoni F."/>
            <person name="Miadlikowska J."/>
            <person name="Eastwood D.C."/>
            <person name="Hamelin R.C."/>
            <person name="Grigoriev I.V."/>
            <person name="U'Ren J.M."/>
        </authorList>
    </citation>
    <scope>NUCLEOTIDE SEQUENCE [LARGE SCALE GENOMIC DNA]</scope>
    <source>
        <strain evidence="1 2">ER1909</strain>
    </source>
</reference>
<evidence type="ECO:0000313" key="2">
    <source>
        <dbReference type="Proteomes" id="UP001497680"/>
    </source>
</evidence>
<comment type="caution">
    <text evidence="1">The sequence shown here is derived from an EMBL/GenBank/DDBJ whole genome shotgun (WGS) entry which is preliminary data.</text>
</comment>
<proteinExistence type="predicted"/>
<dbReference type="Proteomes" id="UP001497680">
    <property type="component" value="Unassembled WGS sequence"/>
</dbReference>